<dbReference type="PANTHER" id="PTHR47529">
    <property type="entry name" value="PEPTIDYL-PROLYL CIS-TRANS ISOMERASE D"/>
    <property type="match status" value="1"/>
</dbReference>
<evidence type="ECO:0000256" key="7">
    <source>
        <dbReference type="ARBA" id="ARBA00038408"/>
    </source>
</evidence>
<keyword evidence="2" id="KW-1003">Cell membrane</keyword>
<proteinExistence type="inferred from homology"/>
<dbReference type="Pfam" id="PF13624">
    <property type="entry name" value="SurA_N_3"/>
    <property type="match status" value="1"/>
</dbReference>
<evidence type="ECO:0000313" key="10">
    <source>
        <dbReference type="Proteomes" id="UP001368270"/>
    </source>
</evidence>
<keyword evidence="10" id="KW-1185">Reference proteome</keyword>
<evidence type="ECO:0000256" key="5">
    <source>
        <dbReference type="ARBA" id="ARBA00023136"/>
    </source>
</evidence>
<feature type="domain" description="PpiC" evidence="8">
    <location>
        <begin position="244"/>
        <end position="362"/>
    </location>
</feature>
<protein>
    <submittedName>
        <fullName evidence="9">SurA N-terminal domain-containing protein</fullName>
    </submittedName>
</protein>
<dbReference type="InterPro" id="IPR052029">
    <property type="entry name" value="PpiD_chaperone"/>
</dbReference>
<evidence type="ECO:0000256" key="6">
    <source>
        <dbReference type="ARBA" id="ARBA00023186"/>
    </source>
</evidence>
<dbReference type="EMBL" id="JBBGAZ010000001">
    <property type="protein sequence ID" value="MEJ5216914.1"/>
    <property type="molecule type" value="Genomic_DNA"/>
</dbReference>
<keyword evidence="3" id="KW-0812">Transmembrane</keyword>
<evidence type="ECO:0000256" key="3">
    <source>
        <dbReference type="ARBA" id="ARBA00022692"/>
    </source>
</evidence>
<sequence length="614" mass="65062">MSQKSSISNKLVWVLMGLLILSLGGFGITNLGGTINNVGTVDGKPIAVTTYSRAVQQELTNLSQQTGQQITFQQAQLFGLNQQVLGRLVTQRALDAEAERLGLSIGDENVRDELLSIPAFQGLDGNFDREAYAFTLDSAGLNEGEFEQSLREGAATTLLQTAVTAGVQMPATYADTILSYLGETRDFTMAVLTEANLPEPVAAPDEAALQAYYDANTDQFLRPATRDITYAWLTPDMILDTVEVDETAVRALYDDRSAQYNQPERRLVERLVMGSTEAAQAAIDAIAAGTESFEATVEARGLSLADVDLGDVTKESLGAAGDVVFGAASGQTVGPVDTDLGPAIYRINGILNAQSTSFEDAQAELRAELAGDRARRVIDAQINDIDDLLAGGATIEELATETEMQVATINWHAGLSEGIAGYEEFRAQAVQVTESDFPAIENLADGGIFAIRLDGETEASPAPFVDAKADVEAAWRAQAVGDALQSLATDYVSQMAAGADIISLGVTVLQETDIARGDFIPDVPATLVETVFGMDLGGVATVAGGQSVAVVELDAINAADLAEGEADSLRGILTTQVNQTFAQEILNAYSTQIRLNADVQIDQNAVNAVHSHLQ</sequence>
<gene>
    <name evidence="9" type="ORF">WG622_01555</name>
</gene>
<dbReference type="Gene3D" id="1.10.4030.10">
    <property type="entry name" value="Porin chaperone SurA, peptide-binding domain"/>
    <property type="match status" value="1"/>
</dbReference>
<comment type="subcellular location">
    <subcellularLocation>
        <location evidence="1">Cell membrane</location>
        <topology evidence="1">Single-pass type II membrane protein</topology>
    </subcellularLocation>
</comment>
<accession>A0ABU8QBX7</accession>
<dbReference type="PANTHER" id="PTHR47529:SF1">
    <property type="entry name" value="PERIPLASMIC CHAPERONE PPID"/>
    <property type="match status" value="1"/>
</dbReference>
<comment type="similarity">
    <text evidence="7">Belongs to the PpiD chaperone family.</text>
</comment>
<dbReference type="InterPro" id="IPR027304">
    <property type="entry name" value="Trigger_fact/SurA_dom_sf"/>
</dbReference>
<dbReference type="SUPFAM" id="SSF54534">
    <property type="entry name" value="FKBP-like"/>
    <property type="match status" value="1"/>
</dbReference>
<comment type="caution">
    <text evidence="9">The sequence shown here is derived from an EMBL/GenBank/DDBJ whole genome shotgun (WGS) entry which is preliminary data.</text>
</comment>
<evidence type="ECO:0000313" key="9">
    <source>
        <dbReference type="EMBL" id="MEJ5216914.1"/>
    </source>
</evidence>
<organism evidence="9 10">
    <name type="scientific">Cognatishimia coralii</name>
    <dbReference type="NCBI Taxonomy" id="3083254"/>
    <lineage>
        <taxon>Bacteria</taxon>
        <taxon>Pseudomonadati</taxon>
        <taxon>Pseudomonadota</taxon>
        <taxon>Alphaproteobacteria</taxon>
        <taxon>Rhodobacterales</taxon>
        <taxon>Paracoccaceae</taxon>
        <taxon>Cognatishimia</taxon>
    </lineage>
</organism>
<keyword evidence="5" id="KW-0472">Membrane</keyword>
<name>A0ABU8QBX7_9RHOB</name>
<dbReference type="Proteomes" id="UP001368270">
    <property type="component" value="Unassembled WGS sequence"/>
</dbReference>
<evidence type="ECO:0000256" key="2">
    <source>
        <dbReference type="ARBA" id="ARBA00022475"/>
    </source>
</evidence>
<reference evidence="9 10" key="1">
    <citation type="submission" date="2024-03" db="EMBL/GenBank/DDBJ databases">
        <title>Cognatishimia coralii sp. nov., a marine bacterium isolated from coral surrounding seawater.</title>
        <authorList>
            <person name="Liu X."/>
            <person name="Liu S."/>
            <person name="Sun H."/>
            <person name="Zhang Y."/>
        </authorList>
    </citation>
    <scope>NUCLEOTIDE SEQUENCE [LARGE SCALE GENOMIC DNA]</scope>
    <source>
        <strain evidence="9 10">D5M38</strain>
    </source>
</reference>
<evidence type="ECO:0000256" key="1">
    <source>
        <dbReference type="ARBA" id="ARBA00004401"/>
    </source>
</evidence>
<keyword evidence="6" id="KW-0143">Chaperone</keyword>
<dbReference type="SUPFAM" id="SSF109998">
    <property type="entry name" value="Triger factor/SurA peptide-binding domain-like"/>
    <property type="match status" value="1"/>
</dbReference>
<dbReference type="InterPro" id="IPR000297">
    <property type="entry name" value="PPIase_PpiC"/>
</dbReference>
<evidence type="ECO:0000259" key="8">
    <source>
        <dbReference type="Pfam" id="PF13145"/>
    </source>
</evidence>
<evidence type="ECO:0000256" key="4">
    <source>
        <dbReference type="ARBA" id="ARBA00022989"/>
    </source>
</evidence>
<dbReference type="RefSeq" id="WP_339401988.1">
    <property type="nucleotide sequence ID" value="NZ_JBBGAZ010000001.1"/>
</dbReference>
<dbReference type="Pfam" id="PF13145">
    <property type="entry name" value="Rotamase_2"/>
    <property type="match status" value="1"/>
</dbReference>
<keyword evidence="4" id="KW-1133">Transmembrane helix</keyword>